<dbReference type="SUPFAM" id="SSF51695">
    <property type="entry name" value="PLC-like phosphodiesterases"/>
    <property type="match status" value="1"/>
</dbReference>
<reference evidence="2" key="2">
    <citation type="submission" date="2022-06" db="UniProtKB">
        <authorList>
            <consortium name="EnsemblMetazoa"/>
        </authorList>
    </citation>
    <scope>IDENTIFICATION</scope>
    <source>
        <strain evidence="2">PS312</strain>
    </source>
</reference>
<dbReference type="AlphaFoldDB" id="A0A2A6C5L0"/>
<dbReference type="InterPro" id="IPR000909">
    <property type="entry name" value="PLipase_C_PInositol-sp_X_dom"/>
</dbReference>
<dbReference type="GO" id="GO:0051209">
    <property type="term" value="P:release of sequestered calcium ion into cytosol"/>
    <property type="evidence" value="ECO:0000318"/>
    <property type="project" value="GO_Central"/>
</dbReference>
<gene>
    <name evidence="2" type="primary">WBGene00116193</name>
</gene>
<dbReference type="OrthoDB" id="269822at2759"/>
<dbReference type="GO" id="GO:0016042">
    <property type="term" value="P:lipid catabolic process"/>
    <property type="evidence" value="ECO:0007669"/>
    <property type="project" value="UniProtKB-KW"/>
</dbReference>
<reference evidence="3" key="1">
    <citation type="journal article" date="2008" name="Nat. Genet.">
        <title>The Pristionchus pacificus genome provides a unique perspective on nematode lifestyle and parasitism.</title>
        <authorList>
            <person name="Dieterich C."/>
            <person name="Clifton S.W."/>
            <person name="Schuster L.N."/>
            <person name="Chinwalla A."/>
            <person name="Delehaunty K."/>
            <person name="Dinkelacker I."/>
            <person name="Fulton L."/>
            <person name="Fulton R."/>
            <person name="Godfrey J."/>
            <person name="Minx P."/>
            <person name="Mitreva M."/>
            <person name="Roeseler W."/>
            <person name="Tian H."/>
            <person name="Witte H."/>
            <person name="Yang S.P."/>
            <person name="Wilson R.K."/>
            <person name="Sommer R.J."/>
        </authorList>
    </citation>
    <scope>NUCLEOTIDE SEQUENCE [LARGE SCALE GENOMIC DNA]</scope>
    <source>
        <strain evidence="3">PS312</strain>
    </source>
</reference>
<keyword evidence="3" id="KW-1185">Reference proteome</keyword>
<dbReference type="PROSITE" id="PS50007">
    <property type="entry name" value="PIPLC_X_DOMAIN"/>
    <property type="match status" value="1"/>
</dbReference>
<dbReference type="PANTHER" id="PTHR10336:SF80">
    <property type="entry name" value="C2 DOMAIN-CONTAINING PROTEIN"/>
    <property type="match status" value="1"/>
</dbReference>
<dbReference type="GO" id="GO:0004435">
    <property type="term" value="F:phosphatidylinositol-4,5-bisphosphate phospholipase C activity"/>
    <property type="evidence" value="ECO:0000318"/>
    <property type="project" value="GO_Central"/>
</dbReference>
<dbReference type="InterPro" id="IPR037862">
    <property type="entry name" value="PLC-beta_PH"/>
</dbReference>
<dbReference type="Gene3D" id="2.30.29.240">
    <property type="match status" value="1"/>
</dbReference>
<dbReference type="FunFam" id="2.30.29.240:FF:000009">
    <property type="entry name" value="Phosphoinositide phospholipase C"/>
    <property type="match status" value="1"/>
</dbReference>
<dbReference type="InterPro" id="IPR011992">
    <property type="entry name" value="EF-hand-dom_pair"/>
</dbReference>
<dbReference type="InterPro" id="IPR017946">
    <property type="entry name" value="PLC-like_Pdiesterase_TIM-brl"/>
</dbReference>
<dbReference type="Pfam" id="PF00388">
    <property type="entry name" value="PI-PLC-X"/>
    <property type="match status" value="1"/>
</dbReference>
<accession>A0A8R1UG46</accession>
<accession>A0A2A6C5L0</accession>
<sequence>KNVRNEKRTRSFFFSRRLLRGRRGFAPCIFSFLPAARAMSVLSHVLDDVTVDDRLTQGVTAAVYEYGDKFETVSHMHRNAIVRIDNYGWHMSWKCDGRVPQLLDLSTAWQVRKDELPTGPDKITELRKFLTDQCFENGDSRVVWLMIGTGVISVTHIFLVCDDRDAAMMFRSQLPDLIKRARFGHHTPLTVVLKKWREVTLKTDVHGQIELSWIANLFKGGSMSDRQLLKCAFNAFGKLILSPDDVTLTKFISMIYTLDLFPRIKTIFDSICGGTSSMTPQKLHDFLDKQRDTCTGYDDKSMKLIMRKYQIEEQQSDLGMSFGDFLLLLLSEEAAMVASEGAKDTDSMTHPLSSYFINSSHNSYLTGRQILGDSSSDIYRTLLLSGVRCIEIDAWNGKDGVVVTHGHAYCRKIPLKDVLHAIKDSAFEYSHLPVILSLENHCGLSDMEMPDESEEDLNDPNDLTKLINSASRFQLWRRAASYKWKKGPSEIHHDLSAIVNYCQTVSFKSFEESKEKGMAHEMCSFDEIAARLLVMNSPEKFAIYNSSHLSRIYPDGTKWMSQNFDPHEFWCIGSQLVALNIQTNDKFNQLNRGMFEKNKYSGYVLKPEYLQRPDTFINPFTATGTPIFNYKVTGEVRGVLDIKRWF</sequence>
<organism evidence="2 3">
    <name type="scientific">Pristionchus pacificus</name>
    <name type="common">Parasitic nematode worm</name>
    <dbReference type="NCBI Taxonomy" id="54126"/>
    <lineage>
        <taxon>Eukaryota</taxon>
        <taxon>Metazoa</taxon>
        <taxon>Ecdysozoa</taxon>
        <taxon>Nematoda</taxon>
        <taxon>Chromadorea</taxon>
        <taxon>Rhabditida</taxon>
        <taxon>Rhabditina</taxon>
        <taxon>Diplogasteromorpha</taxon>
        <taxon>Diplogasteroidea</taxon>
        <taxon>Neodiplogasteridae</taxon>
        <taxon>Pristionchus</taxon>
    </lineage>
</organism>
<dbReference type="InterPro" id="IPR001192">
    <property type="entry name" value="PI-PLC_fam"/>
</dbReference>
<keyword evidence="1" id="KW-0442">Lipid degradation</keyword>
<dbReference type="GO" id="GO:0048015">
    <property type="term" value="P:phosphatidylinositol-mediated signaling"/>
    <property type="evidence" value="ECO:0000318"/>
    <property type="project" value="GO_Central"/>
</dbReference>
<dbReference type="Gene3D" id="1.10.238.10">
    <property type="entry name" value="EF-hand"/>
    <property type="match status" value="1"/>
</dbReference>
<dbReference type="PROSITE" id="PS50008">
    <property type="entry name" value="PIPLC_Y_DOMAIN"/>
    <property type="match status" value="1"/>
</dbReference>
<dbReference type="SMART" id="SM00148">
    <property type="entry name" value="PLCXc"/>
    <property type="match status" value="1"/>
</dbReference>
<name>A0A2A6C5L0_PRIPA</name>
<dbReference type="Proteomes" id="UP000005239">
    <property type="component" value="Unassembled WGS sequence"/>
</dbReference>
<dbReference type="EC" id="3.1.4.11" evidence="1"/>
<evidence type="ECO:0000313" key="2">
    <source>
        <dbReference type="EnsemblMetazoa" id="PPA26639.1"/>
    </source>
</evidence>
<dbReference type="GO" id="GO:0046488">
    <property type="term" value="P:phosphatidylinositol metabolic process"/>
    <property type="evidence" value="ECO:0000318"/>
    <property type="project" value="GO_Central"/>
</dbReference>
<dbReference type="SUPFAM" id="SSF50729">
    <property type="entry name" value="PH domain-like"/>
    <property type="match status" value="1"/>
</dbReference>
<dbReference type="InterPro" id="IPR001711">
    <property type="entry name" value="PLipase_C_Pinositol-sp_Y"/>
</dbReference>
<dbReference type="Gene3D" id="3.20.20.190">
    <property type="entry name" value="Phosphatidylinositol (PI) phosphodiesterase"/>
    <property type="match status" value="1"/>
</dbReference>
<dbReference type="Pfam" id="PF17787">
    <property type="entry name" value="PH_14"/>
    <property type="match status" value="1"/>
</dbReference>
<keyword evidence="1" id="KW-0443">Lipid metabolism</keyword>
<protein>
    <recommendedName>
        <fullName evidence="1">Phosphoinositide phospholipase C</fullName>
        <ecNumber evidence="1">3.1.4.11</ecNumber>
    </recommendedName>
</protein>
<proteinExistence type="predicted"/>
<comment type="catalytic activity">
    <reaction evidence="1">
        <text>a 1,2-diacyl-sn-glycero-3-phospho-(1D-myo-inositol-4,5-bisphosphate) + H2O = 1D-myo-inositol 1,4,5-trisphosphate + a 1,2-diacyl-sn-glycerol + H(+)</text>
        <dbReference type="Rhea" id="RHEA:33179"/>
        <dbReference type="ChEBI" id="CHEBI:15377"/>
        <dbReference type="ChEBI" id="CHEBI:15378"/>
        <dbReference type="ChEBI" id="CHEBI:17815"/>
        <dbReference type="ChEBI" id="CHEBI:58456"/>
        <dbReference type="ChEBI" id="CHEBI:203600"/>
        <dbReference type="EC" id="3.1.4.11"/>
    </reaction>
</comment>
<keyword evidence="1" id="KW-0378">Hydrolase</keyword>
<dbReference type="SUPFAM" id="SSF47473">
    <property type="entry name" value="EF-hand"/>
    <property type="match status" value="1"/>
</dbReference>
<evidence type="ECO:0000313" key="3">
    <source>
        <dbReference type="Proteomes" id="UP000005239"/>
    </source>
</evidence>
<dbReference type="Pfam" id="PF00387">
    <property type="entry name" value="PI-PLC-Y"/>
    <property type="match status" value="1"/>
</dbReference>
<evidence type="ECO:0000256" key="1">
    <source>
        <dbReference type="RuleBase" id="RU361133"/>
    </source>
</evidence>
<dbReference type="SMART" id="SM00149">
    <property type="entry name" value="PLCYc"/>
    <property type="match status" value="1"/>
</dbReference>
<dbReference type="PRINTS" id="PR00390">
    <property type="entry name" value="PHPHLIPASEC"/>
</dbReference>
<dbReference type="PANTHER" id="PTHR10336">
    <property type="entry name" value="PHOSPHOINOSITIDE-SPECIFIC PHOSPHOLIPASE C FAMILY PROTEIN"/>
    <property type="match status" value="1"/>
</dbReference>
<dbReference type="EnsemblMetazoa" id="PPA26639.1">
    <property type="protein sequence ID" value="PPA26639.1"/>
    <property type="gene ID" value="WBGene00116193"/>
</dbReference>